<keyword evidence="5" id="KW-1185">Reference proteome</keyword>
<feature type="chain" id="PRO_5036950307" evidence="2">
    <location>
        <begin position="28"/>
        <end position="365"/>
    </location>
</feature>
<dbReference type="RefSeq" id="WP_054326257.1">
    <property type="nucleotide sequence ID" value="NZ_JACOPL010000004.1"/>
</dbReference>
<feature type="domain" description="SLH" evidence="3">
    <location>
        <begin position="107"/>
        <end position="170"/>
    </location>
</feature>
<feature type="signal peptide" evidence="2">
    <location>
        <begin position="1"/>
        <end position="27"/>
    </location>
</feature>
<comment type="caution">
    <text evidence="4">The sequence shown here is derived from an EMBL/GenBank/DDBJ whole genome shotgun (WGS) entry which is preliminary data.</text>
</comment>
<dbReference type="Pfam" id="PF00395">
    <property type="entry name" value="SLH"/>
    <property type="match status" value="3"/>
</dbReference>
<evidence type="ECO:0000313" key="5">
    <source>
        <dbReference type="Proteomes" id="UP000606499"/>
    </source>
</evidence>
<keyword evidence="1" id="KW-0677">Repeat</keyword>
<name>A0A923LUD3_9FIRM</name>
<evidence type="ECO:0000313" key="4">
    <source>
        <dbReference type="EMBL" id="MBC5724848.1"/>
    </source>
</evidence>
<evidence type="ECO:0000259" key="3">
    <source>
        <dbReference type="PROSITE" id="PS51272"/>
    </source>
</evidence>
<protein>
    <submittedName>
        <fullName evidence="4">S-layer homology domain-containing protein</fullName>
    </submittedName>
</protein>
<dbReference type="Proteomes" id="UP000606499">
    <property type="component" value="Unassembled WGS sequence"/>
</dbReference>
<feature type="domain" description="SLH" evidence="3">
    <location>
        <begin position="172"/>
        <end position="234"/>
    </location>
</feature>
<evidence type="ECO:0000256" key="1">
    <source>
        <dbReference type="ARBA" id="ARBA00022737"/>
    </source>
</evidence>
<evidence type="ECO:0000256" key="2">
    <source>
        <dbReference type="SAM" id="SignalP"/>
    </source>
</evidence>
<dbReference type="EMBL" id="JACOPL010000004">
    <property type="protein sequence ID" value="MBC5724848.1"/>
    <property type="molecule type" value="Genomic_DNA"/>
</dbReference>
<organism evidence="4 5">
    <name type="scientific">Agathobaculum faecis</name>
    <dbReference type="NCBI Taxonomy" id="2763013"/>
    <lineage>
        <taxon>Bacteria</taxon>
        <taxon>Bacillati</taxon>
        <taxon>Bacillota</taxon>
        <taxon>Clostridia</taxon>
        <taxon>Eubacteriales</taxon>
        <taxon>Butyricicoccaceae</taxon>
        <taxon>Agathobaculum</taxon>
    </lineage>
</organism>
<dbReference type="PANTHER" id="PTHR43308">
    <property type="entry name" value="OUTER MEMBRANE PROTEIN ALPHA-RELATED"/>
    <property type="match status" value="1"/>
</dbReference>
<dbReference type="AlphaFoldDB" id="A0A923LUD3"/>
<gene>
    <name evidence="4" type="ORF">H8S45_05175</name>
</gene>
<dbReference type="PANTHER" id="PTHR43308:SF5">
    <property type="entry name" value="S-LAYER PROTEIN _ PEPTIDOGLYCAN ENDO-BETA-N-ACETYLGLUCOSAMINIDASE"/>
    <property type="match status" value="1"/>
</dbReference>
<sequence length="365" mass="39352">MTRTRKLAALLLLVAVVAVSVLTAAFATDNTKTYAYLPDHSVYFYDVAEGYAWAHREIDTLAMNGVVKGGGNHLFYPGNSITRADFIVMLDRAYGMSEALDSGAIAPQGSFADVPQDAYYSKAVTAAKAFGVANGTADNRFLPSRPMTREDAMVFLKRTIDRTQLDLSAGTLSGFSDAGQVAVYAADSVSALVAAKVIGGSDGRLNPKMNVTRAEMAVMLYRATHLREQGGGAAYQARGDIVNVCIGAQSYCDVVIENYDPTVHYGELMRYSKLRQENGVMYITLEENQPIDRTGVYTAGQLVLNHQAGEAAGTTAYPVAASCVAIDVSQPYHQIKSPVSTGSIYNYCYPSIVNGEVTVIYYTRP</sequence>
<dbReference type="InterPro" id="IPR001119">
    <property type="entry name" value="SLH_dom"/>
</dbReference>
<keyword evidence="2" id="KW-0732">Signal</keyword>
<dbReference type="PROSITE" id="PS51272">
    <property type="entry name" value="SLH"/>
    <property type="match status" value="3"/>
</dbReference>
<proteinExistence type="predicted"/>
<reference evidence="4" key="1">
    <citation type="submission" date="2020-08" db="EMBL/GenBank/DDBJ databases">
        <title>Genome public.</title>
        <authorList>
            <person name="Liu C."/>
            <person name="Sun Q."/>
        </authorList>
    </citation>
    <scope>NUCLEOTIDE SEQUENCE</scope>
    <source>
        <strain evidence="4">NSJ-28</strain>
    </source>
</reference>
<dbReference type="InterPro" id="IPR051465">
    <property type="entry name" value="Cell_Envelope_Struct_Comp"/>
</dbReference>
<feature type="domain" description="SLH" evidence="3">
    <location>
        <begin position="41"/>
        <end position="104"/>
    </location>
</feature>
<accession>A0A923LUD3</accession>